<feature type="domain" description="UBC core" evidence="2">
    <location>
        <begin position="331"/>
        <end position="486"/>
    </location>
</feature>
<dbReference type="AlphaFoldDB" id="A0A8S4DKS7"/>
<accession>A0A8S4DKS7</accession>
<dbReference type="InterPro" id="IPR050113">
    <property type="entry name" value="Ub_conjugating_enzyme"/>
</dbReference>
<dbReference type="PANTHER" id="PTHR24067">
    <property type="entry name" value="UBIQUITIN-CONJUGATING ENZYME E2"/>
    <property type="match status" value="1"/>
</dbReference>
<dbReference type="InterPro" id="IPR016135">
    <property type="entry name" value="UBQ-conjugating_enzyme/RWD"/>
</dbReference>
<feature type="compositionally biased region" description="Low complexity" evidence="1">
    <location>
        <begin position="48"/>
        <end position="61"/>
    </location>
</feature>
<evidence type="ECO:0000256" key="1">
    <source>
        <dbReference type="SAM" id="MobiDB-lite"/>
    </source>
</evidence>
<keyword evidence="4" id="KW-1185">Reference proteome</keyword>
<protein>
    <submittedName>
        <fullName evidence="3">(diamondback moth) hypothetical protein</fullName>
    </submittedName>
</protein>
<dbReference type="Gene3D" id="3.10.110.10">
    <property type="entry name" value="Ubiquitin Conjugating Enzyme"/>
    <property type="match status" value="5"/>
</dbReference>
<name>A0A8S4DKS7_PLUXY</name>
<sequence length="493" mass="56305">MSSRSKEKVAAAFRKLFRSPEKLDKDGAGPSGSPARRGLLRRHRDGVSPAEAAASMPPSPGAMAKKAIAIASTSEARERAAAVRTRRLMKELKEIQRLQESRPEPIFTVELVNDNLFEWHVRLHQIDPESELAGDLRELHVPHILLHLVFPENFPFAPPFMRVIEPRIEKGFVMEGFSKNRIYRKNDPESELAGDLRELHVPHILLHLVFPENFPFAPPFMRVIEPRIEKGFVIEGFSKNSIYRQNYPESELAGDLRELHVPHILLHLVFPENFPFAPPFMRVIEPRIEKGFVIEGFSKNSIYRQNYPESELAGDLRELHVPHILLHLVFPENFPFAPPFMRVIEPRIEKGFVIEGFSKNSIYRQNYPESELAGDLRELHVPHILLHLVFPENFPFAPPFMRVVEPRIEKGFVMDGGAICMELLTPRGWASAYTVEAVVMQFAASVVKGQGRVARAPPRPAREFSRRRAEEAFRSLVKTHDKYGWVTPSLSDG</sequence>
<dbReference type="EMBL" id="CAJHNJ030000005">
    <property type="protein sequence ID" value="CAG9098555.1"/>
    <property type="molecule type" value="Genomic_DNA"/>
</dbReference>
<gene>
    <name evidence="3" type="ORF">PLXY2_LOCUS1953</name>
</gene>
<comment type="caution">
    <text evidence="3">The sequence shown here is derived from an EMBL/GenBank/DDBJ whole genome shotgun (WGS) entry which is preliminary data.</text>
</comment>
<dbReference type="PROSITE" id="PS50127">
    <property type="entry name" value="UBC_2"/>
    <property type="match status" value="2"/>
</dbReference>
<dbReference type="SUPFAM" id="SSF54495">
    <property type="entry name" value="UBC-like"/>
    <property type="match status" value="5"/>
</dbReference>
<evidence type="ECO:0000313" key="4">
    <source>
        <dbReference type="Proteomes" id="UP000653454"/>
    </source>
</evidence>
<evidence type="ECO:0000259" key="2">
    <source>
        <dbReference type="PROSITE" id="PS50127"/>
    </source>
</evidence>
<feature type="region of interest" description="Disordered" evidence="1">
    <location>
        <begin position="1"/>
        <end position="61"/>
    </location>
</feature>
<organism evidence="3 4">
    <name type="scientific">Plutella xylostella</name>
    <name type="common">Diamondback moth</name>
    <name type="synonym">Plutella maculipennis</name>
    <dbReference type="NCBI Taxonomy" id="51655"/>
    <lineage>
        <taxon>Eukaryota</taxon>
        <taxon>Metazoa</taxon>
        <taxon>Ecdysozoa</taxon>
        <taxon>Arthropoda</taxon>
        <taxon>Hexapoda</taxon>
        <taxon>Insecta</taxon>
        <taxon>Pterygota</taxon>
        <taxon>Neoptera</taxon>
        <taxon>Endopterygota</taxon>
        <taxon>Lepidoptera</taxon>
        <taxon>Glossata</taxon>
        <taxon>Ditrysia</taxon>
        <taxon>Yponomeutoidea</taxon>
        <taxon>Plutellidae</taxon>
        <taxon>Plutella</taxon>
    </lineage>
</organism>
<dbReference type="InterPro" id="IPR000608">
    <property type="entry name" value="UBC"/>
</dbReference>
<reference evidence="3" key="1">
    <citation type="submission" date="2020-11" db="EMBL/GenBank/DDBJ databases">
        <authorList>
            <person name="Whiteford S."/>
        </authorList>
    </citation>
    <scope>NUCLEOTIDE SEQUENCE</scope>
</reference>
<dbReference type="Proteomes" id="UP000653454">
    <property type="component" value="Unassembled WGS sequence"/>
</dbReference>
<feature type="compositionally biased region" description="Basic and acidic residues" evidence="1">
    <location>
        <begin position="18"/>
        <end position="27"/>
    </location>
</feature>
<evidence type="ECO:0000313" key="3">
    <source>
        <dbReference type="EMBL" id="CAG9098555.1"/>
    </source>
</evidence>
<dbReference type="CDD" id="cd23802">
    <property type="entry name" value="UBCc_UBE2Q"/>
    <property type="match status" value="2"/>
</dbReference>
<feature type="domain" description="UBC core" evidence="2">
    <location>
        <begin position="83"/>
        <end position="256"/>
    </location>
</feature>
<proteinExistence type="predicted"/>